<reference evidence="4" key="1">
    <citation type="submission" date="2016-02" db="EMBL/GenBank/DDBJ databases">
        <authorList>
            <person name="Holder M.E."/>
            <person name="Ajami N.J."/>
            <person name="Petrosino J.F."/>
        </authorList>
    </citation>
    <scope>NUCLEOTIDE SEQUENCE [LARGE SCALE GENOMIC DNA]</scope>
    <source>
        <strain evidence="4">CCUG 36733</strain>
    </source>
</reference>
<dbReference type="NCBIfam" id="TIGR02817">
    <property type="entry name" value="adh_fam_1"/>
    <property type="match status" value="1"/>
</dbReference>
<dbReference type="RefSeq" id="WP_067943124.1">
    <property type="nucleotide sequence ID" value="NZ_CP014228.1"/>
</dbReference>
<keyword evidence="1" id="KW-0479">Metal-binding</keyword>
<dbReference type="Gene3D" id="3.90.180.10">
    <property type="entry name" value="Medium-chain alcohol dehydrogenases, catalytic domain"/>
    <property type="match status" value="1"/>
</dbReference>
<dbReference type="InterPro" id="IPR036291">
    <property type="entry name" value="NAD(P)-bd_dom_sf"/>
</dbReference>
<dbReference type="STRING" id="111015.AXF14_10735"/>
<dbReference type="PANTHER" id="PTHR43482:SF1">
    <property type="entry name" value="PROTEIN AST1-RELATED"/>
    <property type="match status" value="1"/>
</dbReference>
<dbReference type="InterPro" id="IPR052585">
    <property type="entry name" value="Lipid_raft_assoc_Zn_ADH"/>
</dbReference>
<dbReference type="InterPro" id="IPR011032">
    <property type="entry name" value="GroES-like_sf"/>
</dbReference>
<dbReference type="SUPFAM" id="SSF51735">
    <property type="entry name" value="NAD(P)-binding Rossmann-fold domains"/>
    <property type="match status" value="1"/>
</dbReference>
<keyword evidence="1" id="KW-0560">Oxidoreductase</keyword>
<feature type="domain" description="Enoyl reductase (ER)" evidence="2">
    <location>
        <begin position="17"/>
        <end position="332"/>
    </location>
</feature>
<comment type="similarity">
    <text evidence="1">Belongs to the zinc-containing alcohol dehydrogenase family. Quinone oxidoreductase subfamily.</text>
</comment>
<proteinExistence type="inferred from homology"/>
<dbReference type="AlphaFoldDB" id="A0A120KLE5"/>
<dbReference type="SUPFAM" id="SSF50129">
    <property type="entry name" value="GroES-like"/>
    <property type="match status" value="1"/>
</dbReference>
<evidence type="ECO:0000259" key="2">
    <source>
        <dbReference type="SMART" id="SM00829"/>
    </source>
</evidence>
<dbReference type="GO" id="GO:0016491">
    <property type="term" value="F:oxidoreductase activity"/>
    <property type="evidence" value="ECO:0007669"/>
    <property type="project" value="UniProtKB-KW"/>
</dbReference>
<dbReference type="OrthoDB" id="9801186at2"/>
<keyword evidence="1" id="KW-0862">Zinc</keyword>
<dbReference type="PANTHER" id="PTHR43482">
    <property type="entry name" value="PROTEIN AST1-RELATED"/>
    <property type="match status" value="1"/>
</dbReference>
<dbReference type="Gene3D" id="3.40.50.720">
    <property type="entry name" value="NAD(P)-binding Rossmann-like Domain"/>
    <property type="match status" value="1"/>
</dbReference>
<dbReference type="InterPro" id="IPR020843">
    <property type="entry name" value="ER"/>
</dbReference>
<dbReference type="Proteomes" id="UP000065220">
    <property type="component" value="Chromosome"/>
</dbReference>
<dbReference type="CDD" id="cd08252">
    <property type="entry name" value="AL_MDR"/>
    <property type="match status" value="1"/>
</dbReference>
<dbReference type="Pfam" id="PF08240">
    <property type="entry name" value="ADH_N"/>
    <property type="match status" value="1"/>
</dbReference>
<dbReference type="EMBL" id="CP014228">
    <property type="protein sequence ID" value="AMD87964.1"/>
    <property type="molecule type" value="Genomic_DNA"/>
</dbReference>
<name>A0A120KLE5_ACTRD</name>
<accession>A0A120KLE5</accession>
<dbReference type="InterPro" id="IPR013154">
    <property type="entry name" value="ADH-like_N"/>
</dbReference>
<protein>
    <recommendedName>
        <fullName evidence="1">Zinc-type alcohol dehydrogenase-like protein</fullName>
    </recommendedName>
</protein>
<dbReference type="SMART" id="SM00829">
    <property type="entry name" value="PKS_ER"/>
    <property type="match status" value="1"/>
</dbReference>
<dbReference type="KEGG" id="ard:AXF14_10735"/>
<sequence>MTRTTTAIGYTDNLPVTDPASLVEREIELPEPGPHDLVVAVEAVSVNPIDTKVRRAQPSGGFRVLGFDAAGTVVSVGSEVTFFAVGDEVAYAGQVDRDGSNSRLQLVDERIVGRRPAGLSWEEASSLPLTTLTAWESVMDRLGLTETSEGTLLVIGATGGVGVVLLQLAEALLPGVRVMATASDDERAALVRELGAEDVVDHHGDLAAQVLDLAPDGVDWVFTSHSDDMAETLARIVRPFGEIVAIDVAPGNLEALKSKAITWHWESMFTRPVHRTPDVAEQHAILERLADLVEDGRVRPVIQERVRPISAETLRAAHERIEAGRTLGKIVLSGWE</sequence>
<evidence type="ECO:0000313" key="3">
    <source>
        <dbReference type="EMBL" id="AMD87964.1"/>
    </source>
</evidence>
<evidence type="ECO:0000313" key="4">
    <source>
        <dbReference type="Proteomes" id="UP000065220"/>
    </source>
</evidence>
<dbReference type="GO" id="GO:0008270">
    <property type="term" value="F:zinc ion binding"/>
    <property type="evidence" value="ECO:0007669"/>
    <property type="project" value="InterPro"/>
</dbReference>
<keyword evidence="4" id="KW-1185">Reference proteome</keyword>
<dbReference type="Pfam" id="PF13602">
    <property type="entry name" value="ADH_zinc_N_2"/>
    <property type="match status" value="1"/>
</dbReference>
<gene>
    <name evidence="3" type="ORF">AXF14_10735</name>
</gene>
<evidence type="ECO:0000256" key="1">
    <source>
        <dbReference type="RuleBase" id="RU364000"/>
    </source>
</evidence>
<organism evidence="3 4">
    <name type="scientific">Actinomyces radicidentis</name>
    <dbReference type="NCBI Taxonomy" id="111015"/>
    <lineage>
        <taxon>Bacteria</taxon>
        <taxon>Bacillati</taxon>
        <taxon>Actinomycetota</taxon>
        <taxon>Actinomycetes</taxon>
        <taxon>Actinomycetales</taxon>
        <taxon>Actinomycetaceae</taxon>
        <taxon>Actinomyces</taxon>
    </lineage>
</organism>
<dbReference type="InterPro" id="IPR014182">
    <property type="entry name" value="ADH_Zn_typ-1"/>
</dbReference>